<keyword evidence="5 8" id="KW-0457">Lysine biosynthesis</keyword>
<comment type="caution">
    <text evidence="10">The sequence shown here is derived from an EMBL/GenBank/DDBJ whole genome shotgun (WGS) entry which is preliminary data.</text>
</comment>
<evidence type="ECO:0000256" key="3">
    <source>
        <dbReference type="ARBA" id="ARBA00013080"/>
    </source>
</evidence>
<evidence type="ECO:0000256" key="9">
    <source>
        <dbReference type="PROSITE-ProRule" id="PRU10125"/>
    </source>
</evidence>
<feature type="binding site" evidence="8">
    <location>
        <position position="152"/>
    </location>
    <ligand>
        <name>substrate</name>
    </ligand>
</feature>
<feature type="binding site" evidence="8">
    <location>
        <begin position="82"/>
        <end position="83"/>
    </location>
    <ligand>
        <name>substrate</name>
    </ligand>
</feature>
<feature type="site" description="Could be important to modulate the pK values of the two catalytic cysteine residues" evidence="8">
    <location>
        <position position="154"/>
    </location>
</feature>
<gene>
    <name evidence="8" type="primary">dapF</name>
    <name evidence="10" type="ORF">FB566_4777</name>
</gene>
<dbReference type="NCBIfam" id="TIGR00652">
    <property type="entry name" value="DapF"/>
    <property type="match status" value="1"/>
</dbReference>
<comment type="catalytic activity">
    <reaction evidence="7 8">
        <text>(2S,6S)-2,6-diaminopimelate = meso-2,6-diaminopimelate</text>
        <dbReference type="Rhea" id="RHEA:15393"/>
        <dbReference type="ChEBI" id="CHEBI:57609"/>
        <dbReference type="ChEBI" id="CHEBI:57791"/>
        <dbReference type="EC" id="5.1.1.7"/>
    </reaction>
</comment>
<comment type="caution">
    <text evidence="8">Lacks conserved residue(s) required for the propagation of feature annotation.</text>
</comment>
<reference evidence="10 11" key="1">
    <citation type="submission" date="2019-06" db="EMBL/GenBank/DDBJ databases">
        <title>Sequencing the genomes of 1000 actinobacteria strains.</title>
        <authorList>
            <person name="Klenk H.-P."/>
        </authorList>
    </citation>
    <scope>NUCLEOTIDE SEQUENCE [LARGE SCALE GENOMIC DNA]</scope>
    <source>
        <strain evidence="10 11">DSM 45928</strain>
    </source>
</reference>
<accession>A0A543B2X2</accession>
<dbReference type="PANTHER" id="PTHR31689:SF0">
    <property type="entry name" value="DIAMINOPIMELATE EPIMERASE"/>
    <property type="match status" value="1"/>
</dbReference>
<dbReference type="Gene3D" id="3.10.310.10">
    <property type="entry name" value="Diaminopimelate Epimerase, Chain A, domain 1"/>
    <property type="match status" value="2"/>
</dbReference>
<feature type="binding site" evidence="8">
    <location>
        <position position="72"/>
    </location>
    <ligand>
        <name>substrate</name>
    </ligand>
</feature>
<feature type="binding site" evidence="8">
    <location>
        <position position="11"/>
    </location>
    <ligand>
        <name>substrate</name>
    </ligand>
</feature>
<dbReference type="PROSITE" id="PS01326">
    <property type="entry name" value="DAP_EPIMERASE"/>
    <property type="match status" value="1"/>
</dbReference>
<comment type="subcellular location">
    <subcellularLocation>
        <location evidence="8">Cytoplasm</location>
    </subcellularLocation>
</comment>
<sequence>MRFVKGHGTGNDFVIVADVDNDRPLSVAAIARLCDRRRGVGGDGLLRVVRAAKHPDGVGQAAAAEWFMDYYNADGSIAEMCGNGVRVFVRYLVAEGLVETNRVPVATRAGVRDVLVENDQFSVDMGAARTFGTSTVAIGGEILSGRHISMGNPHLVCRVTDPTEYDLTVQPEFDTELFPTGVNVELTSPTDTGVRMRVHERGVGETQSCGTGACAVAVDALGGPGTCTVDVPGGRLTVTITEETVILTGPAVLVAEGHTLV</sequence>
<feature type="binding site" evidence="8">
    <location>
        <begin position="210"/>
        <end position="211"/>
    </location>
    <ligand>
        <name>substrate</name>
    </ligand>
</feature>
<comment type="function">
    <text evidence="8">Catalyzes the stereoinversion of LL-2,6-diaminopimelate (L,L-DAP) to meso-diaminopimelate (meso-DAP), a precursor of L-lysine and an essential component of the bacterial peptidoglycan.</text>
</comment>
<feature type="site" description="Could be important to modulate the pK values of the two catalytic cysteine residues" evidence="8">
    <location>
        <position position="200"/>
    </location>
</feature>
<evidence type="ECO:0000313" key="11">
    <source>
        <dbReference type="Proteomes" id="UP000317043"/>
    </source>
</evidence>
<evidence type="ECO:0000256" key="7">
    <source>
        <dbReference type="ARBA" id="ARBA00051712"/>
    </source>
</evidence>
<evidence type="ECO:0000256" key="2">
    <source>
        <dbReference type="ARBA" id="ARBA00010219"/>
    </source>
</evidence>
<feature type="active site" evidence="9">
    <location>
        <position position="81"/>
    </location>
</feature>
<protein>
    <recommendedName>
        <fullName evidence="3 8">Diaminopimelate epimerase</fullName>
        <shortName evidence="8">DAP epimerase</shortName>
        <ecNumber evidence="3 8">5.1.1.7</ecNumber>
    </recommendedName>
    <alternativeName>
        <fullName evidence="8">PLP-independent amino acid racemase</fullName>
    </alternativeName>
</protein>
<dbReference type="InterPro" id="IPR001653">
    <property type="entry name" value="DAP_epimerase_DapF"/>
</dbReference>
<keyword evidence="6 8" id="KW-0413">Isomerase</keyword>
<dbReference type="GO" id="GO:0008837">
    <property type="term" value="F:diaminopimelate epimerase activity"/>
    <property type="evidence" value="ECO:0007669"/>
    <property type="project" value="UniProtKB-UniRule"/>
</dbReference>
<comment type="pathway">
    <text evidence="1 8">Amino-acid biosynthesis; L-lysine biosynthesis via DAP pathway; DL-2,6-diaminopimelate from LL-2,6-diaminopimelate: step 1/1.</text>
</comment>
<evidence type="ECO:0000313" key="10">
    <source>
        <dbReference type="EMBL" id="TQL79176.1"/>
    </source>
</evidence>
<keyword evidence="11" id="KW-1185">Reference proteome</keyword>
<comment type="subunit">
    <text evidence="8">Homodimer.</text>
</comment>
<dbReference type="InterPro" id="IPR018510">
    <property type="entry name" value="DAP_epimerase_AS"/>
</dbReference>
<evidence type="ECO:0000256" key="1">
    <source>
        <dbReference type="ARBA" id="ARBA00005196"/>
    </source>
</evidence>
<dbReference type="HAMAP" id="MF_00197">
    <property type="entry name" value="DAP_epimerase"/>
    <property type="match status" value="1"/>
</dbReference>
<feature type="active site" description="Proton donor" evidence="8">
    <location>
        <position position="81"/>
    </location>
</feature>
<dbReference type="EMBL" id="VFOW01000001">
    <property type="protein sequence ID" value="TQL79176.1"/>
    <property type="molecule type" value="Genomic_DNA"/>
</dbReference>
<dbReference type="SUPFAM" id="SSF54506">
    <property type="entry name" value="Diaminopimelate epimerase-like"/>
    <property type="match status" value="2"/>
</dbReference>
<dbReference type="Pfam" id="PF01678">
    <property type="entry name" value="DAP_epimerase"/>
    <property type="match status" value="2"/>
</dbReference>
<dbReference type="RefSeq" id="WP_142044281.1">
    <property type="nucleotide sequence ID" value="NZ_JBHTGS010000002.1"/>
</dbReference>
<dbReference type="PANTHER" id="PTHR31689">
    <property type="entry name" value="DIAMINOPIMELATE EPIMERASE, CHLOROPLASTIC"/>
    <property type="match status" value="1"/>
</dbReference>
<dbReference type="EC" id="5.1.1.7" evidence="3 8"/>
<dbReference type="FunCoup" id="A0A543B2X2">
    <property type="interactions" value="321"/>
</dbReference>
<dbReference type="GO" id="GO:0009089">
    <property type="term" value="P:lysine biosynthetic process via diaminopimelate"/>
    <property type="evidence" value="ECO:0007669"/>
    <property type="project" value="UniProtKB-UniRule"/>
</dbReference>
<evidence type="ECO:0000256" key="6">
    <source>
        <dbReference type="ARBA" id="ARBA00023235"/>
    </source>
</evidence>
<dbReference type="GO" id="GO:0005829">
    <property type="term" value="C:cytosol"/>
    <property type="evidence" value="ECO:0007669"/>
    <property type="project" value="TreeGrafter"/>
</dbReference>
<dbReference type="AlphaFoldDB" id="A0A543B2X2"/>
<evidence type="ECO:0000256" key="8">
    <source>
        <dbReference type="HAMAP-Rule" id="MF_00197"/>
    </source>
</evidence>
<feature type="binding site" evidence="8">
    <location>
        <begin position="200"/>
        <end position="201"/>
    </location>
    <ligand>
        <name>substrate</name>
    </ligand>
</feature>
<dbReference type="InParanoid" id="A0A543B2X2"/>
<evidence type="ECO:0000256" key="5">
    <source>
        <dbReference type="ARBA" id="ARBA00023154"/>
    </source>
</evidence>
<keyword evidence="4 8" id="KW-0028">Amino-acid biosynthesis</keyword>
<feature type="binding site" evidence="8">
    <location>
        <position position="183"/>
    </location>
    <ligand>
        <name>substrate</name>
    </ligand>
</feature>
<dbReference type="OrthoDB" id="9805408at2"/>
<proteinExistence type="inferred from homology"/>
<evidence type="ECO:0000256" key="4">
    <source>
        <dbReference type="ARBA" id="ARBA00022605"/>
    </source>
</evidence>
<dbReference type="UniPathway" id="UPA00034">
    <property type="reaction ID" value="UER00025"/>
</dbReference>
<organism evidence="10 11">
    <name type="scientific">Stackebrandtia endophytica</name>
    <dbReference type="NCBI Taxonomy" id="1496996"/>
    <lineage>
        <taxon>Bacteria</taxon>
        <taxon>Bacillati</taxon>
        <taxon>Actinomycetota</taxon>
        <taxon>Actinomycetes</taxon>
        <taxon>Glycomycetales</taxon>
        <taxon>Glycomycetaceae</taxon>
        <taxon>Stackebrandtia</taxon>
    </lineage>
</organism>
<keyword evidence="8" id="KW-0963">Cytoplasm</keyword>
<feature type="active site" description="Proton acceptor" evidence="8">
    <location>
        <position position="209"/>
    </location>
</feature>
<name>A0A543B2X2_9ACTN</name>
<comment type="similarity">
    <text evidence="2 8">Belongs to the diaminopimelate epimerase family.</text>
</comment>
<dbReference type="Proteomes" id="UP000317043">
    <property type="component" value="Unassembled WGS sequence"/>
</dbReference>